<dbReference type="EMBL" id="AP026978">
    <property type="protein sequence ID" value="BDU01369.1"/>
    <property type="molecule type" value="Genomic_DNA"/>
</dbReference>
<accession>A0ABN6U7W4</accession>
<feature type="transmembrane region" description="Helical" evidence="1">
    <location>
        <begin position="70"/>
        <end position="88"/>
    </location>
</feature>
<sequence>MLAGPAGCARFVFTCQWHVCGNAAAIRCVPCDKSSLARTSNSDYPEQMAVVHSSARGTTIDIAGSAWPAYKLDALVVGLVSCLVLALITGSSQIAVLVAAALGAARWLIGMAFAGLDDRSGGTP</sequence>
<evidence type="ECO:0000256" key="1">
    <source>
        <dbReference type="SAM" id="Phobius"/>
    </source>
</evidence>
<feature type="transmembrane region" description="Helical" evidence="1">
    <location>
        <begin position="94"/>
        <end position="116"/>
    </location>
</feature>
<organism evidence="2 3">
    <name type="scientific">Nocardia sputorum</name>
    <dbReference type="NCBI Taxonomy" id="2984338"/>
    <lineage>
        <taxon>Bacteria</taxon>
        <taxon>Bacillati</taxon>
        <taxon>Actinomycetota</taxon>
        <taxon>Actinomycetes</taxon>
        <taxon>Mycobacteriales</taxon>
        <taxon>Nocardiaceae</taxon>
        <taxon>Nocardia</taxon>
    </lineage>
</organism>
<evidence type="ECO:0000313" key="2">
    <source>
        <dbReference type="EMBL" id="BDU01369.1"/>
    </source>
</evidence>
<dbReference type="Proteomes" id="UP001317870">
    <property type="component" value="Chromosome"/>
</dbReference>
<evidence type="ECO:0000313" key="3">
    <source>
        <dbReference type="Proteomes" id="UP001317870"/>
    </source>
</evidence>
<name>A0ABN6U7W4_9NOCA</name>
<protein>
    <submittedName>
        <fullName evidence="2">Uncharacterized protein</fullName>
    </submittedName>
</protein>
<gene>
    <name evidence="2" type="ORF">IFM12276_43970</name>
</gene>
<proteinExistence type="predicted"/>
<keyword evidence="1" id="KW-1133">Transmembrane helix</keyword>
<keyword evidence="1" id="KW-0812">Transmembrane</keyword>
<reference evidence="2 3" key="1">
    <citation type="submission" date="2022-11" db="EMBL/GenBank/DDBJ databases">
        <title>Genome Sequencing of Nocardia sp. ON39_IFM12276 and assembly.</title>
        <authorList>
            <person name="Shimojima M."/>
            <person name="Toyokawa M."/>
            <person name="Uesaka K."/>
        </authorList>
    </citation>
    <scope>NUCLEOTIDE SEQUENCE [LARGE SCALE GENOMIC DNA]</scope>
    <source>
        <strain evidence="2 3">IFM 12276</strain>
    </source>
</reference>
<keyword evidence="3" id="KW-1185">Reference proteome</keyword>
<keyword evidence="1" id="KW-0472">Membrane</keyword>